<organism evidence="1">
    <name type="scientific">Lotus japonicus</name>
    <name type="common">Lotus corniculatus var. japonicus</name>
    <dbReference type="NCBI Taxonomy" id="34305"/>
    <lineage>
        <taxon>Eukaryota</taxon>
        <taxon>Viridiplantae</taxon>
        <taxon>Streptophyta</taxon>
        <taxon>Embryophyta</taxon>
        <taxon>Tracheophyta</taxon>
        <taxon>Spermatophyta</taxon>
        <taxon>Magnoliopsida</taxon>
        <taxon>eudicotyledons</taxon>
        <taxon>Gunneridae</taxon>
        <taxon>Pentapetalae</taxon>
        <taxon>rosids</taxon>
        <taxon>fabids</taxon>
        <taxon>Fabales</taxon>
        <taxon>Fabaceae</taxon>
        <taxon>Papilionoideae</taxon>
        <taxon>50 kb inversion clade</taxon>
        <taxon>NPAAA clade</taxon>
        <taxon>Hologalegina</taxon>
        <taxon>robinioid clade</taxon>
        <taxon>Loteae</taxon>
        <taxon>Lotus</taxon>
    </lineage>
</organism>
<evidence type="ECO:0000313" key="1">
    <source>
        <dbReference type="EMBL" id="AFK46634.1"/>
    </source>
</evidence>
<proteinExistence type="evidence at transcript level"/>
<name>I3T292_LOTJA</name>
<reference evidence="1" key="1">
    <citation type="submission" date="2012-05" db="EMBL/GenBank/DDBJ databases">
        <authorList>
            <person name="Krishnakumar V."/>
            <person name="Cheung F."/>
            <person name="Xiao Y."/>
            <person name="Chan A."/>
            <person name="Moskal W.A."/>
            <person name="Town C.D."/>
        </authorList>
    </citation>
    <scope>NUCLEOTIDE SEQUENCE</scope>
</reference>
<dbReference type="AlphaFoldDB" id="I3T292"/>
<sequence length="57" mass="6685">MDYFLQNYPHKTNVHTPRETRSFQMIEGLPSAHSAQIGCRDRRGVLEEEDRSSMKHP</sequence>
<accession>I3T292</accession>
<dbReference type="EMBL" id="BT146840">
    <property type="protein sequence ID" value="AFK46634.1"/>
    <property type="molecule type" value="mRNA"/>
</dbReference>
<protein>
    <submittedName>
        <fullName evidence="1">Uncharacterized protein</fullName>
    </submittedName>
</protein>